<evidence type="ECO:0000313" key="1">
    <source>
        <dbReference type="EMBL" id="KYG66288.1"/>
    </source>
</evidence>
<evidence type="ECO:0000313" key="2">
    <source>
        <dbReference type="Proteomes" id="UP000075320"/>
    </source>
</evidence>
<accession>A0A150WPH1</accession>
<gene>
    <name evidence="1" type="ORF">AZI86_04320</name>
</gene>
<name>A0A150WPH1_BDEBC</name>
<organism evidence="1 2">
    <name type="scientific">Bdellovibrio bacteriovorus</name>
    <dbReference type="NCBI Taxonomy" id="959"/>
    <lineage>
        <taxon>Bacteria</taxon>
        <taxon>Pseudomonadati</taxon>
        <taxon>Bdellovibrionota</taxon>
        <taxon>Bdellovibrionia</taxon>
        <taxon>Bdellovibrionales</taxon>
        <taxon>Pseudobdellovibrionaceae</taxon>
        <taxon>Bdellovibrio</taxon>
    </lineage>
</organism>
<proteinExistence type="predicted"/>
<protein>
    <submittedName>
        <fullName evidence="1">Uncharacterized protein</fullName>
    </submittedName>
</protein>
<dbReference type="AlphaFoldDB" id="A0A150WPH1"/>
<sequence>MNKVDPKKVIAILFVPVIAIMVWRDWPITQAPGILVGEAPAQELIPAEARKPIKYNDSVVEPLATYRIRARVLSKQRYRFDHGAKVSPIDLALGWGPMSDTAILDQLSVSQDHRFYFLRWQEPPINEKDMMLNSANVHIIPANDYIKDQVLSLRIGQIVELRGSLVVVSGKDGGEWKSSLSREDSGAGACELMYVTQVMKF</sequence>
<keyword evidence="2" id="KW-1185">Reference proteome</keyword>
<reference evidence="1 2" key="1">
    <citation type="submission" date="2016-03" db="EMBL/GenBank/DDBJ databases">
        <authorList>
            <person name="Ploux O."/>
        </authorList>
    </citation>
    <scope>NUCLEOTIDE SEQUENCE [LARGE SCALE GENOMIC DNA]</scope>
    <source>
        <strain evidence="1 2">R0</strain>
    </source>
</reference>
<comment type="caution">
    <text evidence="1">The sequence shown here is derived from an EMBL/GenBank/DDBJ whole genome shotgun (WGS) entry which is preliminary data.</text>
</comment>
<dbReference type="OrthoDB" id="6706661at2"/>
<dbReference type="Proteomes" id="UP000075320">
    <property type="component" value="Unassembled WGS sequence"/>
</dbReference>
<dbReference type="RefSeq" id="WP_061833854.1">
    <property type="nucleotide sequence ID" value="NZ_LUKE01000001.1"/>
</dbReference>
<dbReference type="EMBL" id="LUKE01000001">
    <property type="protein sequence ID" value="KYG66288.1"/>
    <property type="molecule type" value="Genomic_DNA"/>
</dbReference>